<feature type="compositionally biased region" description="Basic and acidic residues" evidence="6">
    <location>
        <begin position="246"/>
        <end position="257"/>
    </location>
</feature>
<feature type="compositionally biased region" description="Polar residues" evidence="6">
    <location>
        <begin position="1125"/>
        <end position="1137"/>
    </location>
</feature>
<feature type="coiled-coil region" evidence="5">
    <location>
        <begin position="742"/>
        <end position="772"/>
    </location>
</feature>
<evidence type="ECO:0000256" key="1">
    <source>
        <dbReference type="ARBA" id="ARBA00022527"/>
    </source>
</evidence>
<evidence type="ECO:0000313" key="8">
    <source>
        <dbReference type="WBParaSite" id="PSAMB.scaffold116size76799.g2353.t1"/>
    </source>
</evidence>
<keyword evidence="5" id="KW-0175">Coiled coil</keyword>
<dbReference type="WBParaSite" id="PSAMB.scaffold116size76799.g2353.t1">
    <property type="protein sequence ID" value="PSAMB.scaffold116size76799.g2353.t1"/>
    <property type="gene ID" value="PSAMB.scaffold116size76799.g2353"/>
</dbReference>
<feature type="compositionally biased region" description="Basic and acidic residues" evidence="6">
    <location>
        <begin position="294"/>
        <end position="312"/>
    </location>
</feature>
<feature type="region of interest" description="Disordered" evidence="6">
    <location>
        <begin position="233"/>
        <end position="332"/>
    </location>
</feature>
<feature type="region of interest" description="Disordered" evidence="6">
    <location>
        <begin position="444"/>
        <end position="686"/>
    </location>
</feature>
<name>A0A914UR04_9BILA</name>
<evidence type="ECO:0000256" key="2">
    <source>
        <dbReference type="ARBA" id="ARBA00022553"/>
    </source>
</evidence>
<proteinExistence type="predicted"/>
<feature type="region of interest" description="Disordered" evidence="6">
    <location>
        <begin position="174"/>
        <end position="216"/>
    </location>
</feature>
<evidence type="ECO:0000256" key="6">
    <source>
        <dbReference type="SAM" id="MobiDB-lite"/>
    </source>
</evidence>
<feature type="compositionally biased region" description="Basic and acidic residues" evidence="6">
    <location>
        <begin position="801"/>
        <end position="821"/>
    </location>
</feature>
<keyword evidence="4" id="KW-0418">Kinase</keyword>
<feature type="compositionally biased region" description="Polar residues" evidence="6">
    <location>
        <begin position="201"/>
        <end position="213"/>
    </location>
</feature>
<evidence type="ECO:0000256" key="5">
    <source>
        <dbReference type="SAM" id="Coils"/>
    </source>
</evidence>
<feature type="region of interest" description="Disordered" evidence="6">
    <location>
        <begin position="790"/>
        <end position="821"/>
    </location>
</feature>
<feature type="compositionally biased region" description="Low complexity" evidence="6">
    <location>
        <begin position="1139"/>
        <end position="1148"/>
    </location>
</feature>
<evidence type="ECO:0000256" key="4">
    <source>
        <dbReference type="ARBA" id="ARBA00022777"/>
    </source>
</evidence>
<feature type="compositionally biased region" description="Low complexity" evidence="6">
    <location>
        <begin position="51"/>
        <end position="62"/>
    </location>
</feature>
<evidence type="ECO:0000256" key="3">
    <source>
        <dbReference type="ARBA" id="ARBA00022679"/>
    </source>
</evidence>
<feature type="compositionally biased region" description="Low complexity" evidence="6">
    <location>
        <begin position="445"/>
        <end position="456"/>
    </location>
</feature>
<feature type="coiled-coil region" evidence="5">
    <location>
        <begin position="1065"/>
        <end position="1092"/>
    </location>
</feature>
<dbReference type="PANTHER" id="PTHR46538">
    <property type="entry name" value="PROTEIN KINASE DOMAIN-CONTAINING PROTEIN"/>
    <property type="match status" value="1"/>
</dbReference>
<keyword evidence="2" id="KW-0597">Phosphoprotein</keyword>
<feature type="compositionally biased region" description="Acidic residues" evidence="6">
    <location>
        <begin position="187"/>
        <end position="196"/>
    </location>
</feature>
<dbReference type="GO" id="GO:0004674">
    <property type="term" value="F:protein serine/threonine kinase activity"/>
    <property type="evidence" value="ECO:0007669"/>
    <property type="project" value="UniProtKB-KW"/>
</dbReference>
<feature type="compositionally biased region" description="Pro residues" evidence="6">
    <location>
        <begin position="516"/>
        <end position="525"/>
    </location>
</feature>
<feature type="compositionally biased region" description="Polar residues" evidence="6">
    <location>
        <begin position="661"/>
        <end position="674"/>
    </location>
</feature>
<feature type="compositionally biased region" description="Low complexity" evidence="6">
    <location>
        <begin position="600"/>
        <end position="612"/>
    </location>
</feature>
<feature type="compositionally biased region" description="Polar residues" evidence="6">
    <location>
        <begin position="63"/>
        <end position="83"/>
    </location>
</feature>
<feature type="coiled-coil region" evidence="5">
    <location>
        <begin position="878"/>
        <end position="920"/>
    </location>
</feature>
<feature type="region of interest" description="Disordered" evidence="6">
    <location>
        <begin position="1119"/>
        <end position="1148"/>
    </location>
</feature>
<dbReference type="InterPro" id="IPR022165">
    <property type="entry name" value="PKK"/>
</dbReference>
<feature type="region of interest" description="Disordered" evidence="6">
    <location>
        <begin position="1"/>
        <end position="128"/>
    </location>
</feature>
<keyword evidence="1" id="KW-0723">Serine/threonine-protein kinase</keyword>
<evidence type="ECO:0000313" key="7">
    <source>
        <dbReference type="Proteomes" id="UP000887566"/>
    </source>
</evidence>
<dbReference type="Proteomes" id="UP000887566">
    <property type="component" value="Unplaced"/>
</dbReference>
<accession>A0A914UR04</accession>
<keyword evidence="3" id="KW-0808">Transferase</keyword>
<dbReference type="InterPro" id="IPR051585">
    <property type="entry name" value="STE20_Ser/Thr_Kinases"/>
</dbReference>
<protein>
    <submittedName>
        <fullName evidence="8">STE20-like serine/threonine-protein kinase</fullName>
    </submittedName>
</protein>
<dbReference type="Pfam" id="PF12474">
    <property type="entry name" value="PKK"/>
    <property type="match status" value="2"/>
</dbReference>
<dbReference type="AlphaFoldDB" id="A0A914UR04"/>
<organism evidence="7 8">
    <name type="scientific">Plectus sambesii</name>
    <dbReference type="NCBI Taxonomy" id="2011161"/>
    <lineage>
        <taxon>Eukaryota</taxon>
        <taxon>Metazoa</taxon>
        <taxon>Ecdysozoa</taxon>
        <taxon>Nematoda</taxon>
        <taxon>Chromadorea</taxon>
        <taxon>Plectida</taxon>
        <taxon>Plectina</taxon>
        <taxon>Plectoidea</taxon>
        <taxon>Plectidae</taxon>
        <taxon>Plectus</taxon>
    </lineage>
</organism>
<sequence length="1148" mass="129309">MSFLNKFKNLFRGGPQAPPAKALPSDRRSVDSSVTTDSEPVDSTAESSAFTMSLSMTNTMSSIDESTNQHDISTEKASPSGKSSADETDTPTMELAPKSLLVNDDDYPTPVAEEKRKRPAPLPPVHGEVTIVTNEITNTTHDANDRAIASPRGEAMEILEDLYAELNIQERMTRSFPSSLSPHPSEPEPEQPDEDAPLPPTSLNYSSTGNNGYVDSPTVDVVVQGIVDRVVHSERPSSRLSQNSDSVRRSLDRDRPVSSDFSAQDDRAEVNTSGVRDLKGMFEGESGSGGESSHLSREQIRASGNVRDRWERTSSSSGDGTLPRGSKEPIAIPSGLVKRNRDLAEQQQDEVVLRASADAAKIKEQRRVEDERLRGDDQRISVHQLAATFNVRPPPGDETAVVRVRSSFADGLDTSSESTAIQNRRSAPSGVFQERTNAVNAFLEQQQQQQQQQQRASKPKKQPAPAPPGVHRDSVEPDDGPQRVYFGGFIEDPTTSQVPPTCAPIDGRRRRSKESAPPPPPPADPTPTSSVPSVVAPPPVATRADRQEKRTPPPPPQPEEDHDMVVMPPPEPPPDYDQTPRQSVVVAPAPAAVDDRRRQSAPQTAQAQKQAQYSRDSSASSEGRRHKSNGTAQQRPAAAPVADAVDAAPHPQPAKRRMLAASNSQDTSATNGNGSALGARKSPHRRTVTKKTRVYMVDGVEVTSTTYHVMGGEGHTQYKAKEDFQLSTNPIYEAIDEACPWKQELQDLKRMQREEARQYQELTAKTESLREQQEKKFLLEKQGLDRTFDVDQESLGRTQKRQIEEAERSQEEELRAASKRLKSDQEKDLRMFRDRLKQEAKILKQEVDILPKSQRKDALRIKKEQMEMEHVARERQFIEQLQKTHEQTISRMQDAHKQKIALLERQFLQQKHQLMRAKEAAVWELEERQLAERHQLFKQQLKDVFFLQRSQMLARHQKELEHVRKINQNHEDELVRGLAAEKKRLPKVLRAETKTRSLMFKESLRISMQIENSSELADKMRRFEEQEKQRVRRALMEHDVKSKRRLQALIDSNSAGIKELEHIQNEKRKMLLENEQTKLSQYEQEYEQVVDDWKNQLKPRKQVLETKFTDELMEQEKFYGMSKGDASNGSYASTNLAAPSPSSQRRPS</sequence>
<feature type="compositionally biased region" description="Low complexity" evidence="6">
    <location>
        <begin position="632"/>
        <end position="649"/>
    </location>
</feature>
<keyword evidence="7" id="KW-1185">Reference proteome</keyword>
<dbReference type="PANTHER" id="PTHR46538:SF3">
    <property type="entry name" value="PROTEIN KINASE DOMAIN-CONTAINING PROTEIN"/>
    <property type="match status" value="1"/>
</dbReference>
<reference evidence="8" key="1">
    <citation type="submission" date="2022-11" db="UniProtKB">
        <authorList>
            <consortium name="WormBaseParasite"/>
        </authorList>
    </citation>
    <scope>IDENTIFICATION</scope>
</reference>